<dbReference type="EMBL" id="DRGL01000053">
    <property type="protein sequence ID" value="HEA22226.1"/>
    <property type="molecule type" value="Genomic_DNA"/>
</dbReference>
<gene>
    <name evidence="1" type="ORF">ENH87_15090</name>
</gene>
<dbReference type="Gene3D" id="3.40.50.1000">
    <property type="entry name" value="HAD superfamily/HAD-like"/>
    <property type="match status" value="1"/>
</dbReference>
<dbReference type="PANTHER" id="PTHR43611:SF3">
    <property type="entry name" value="FLAVIN MONONUCLEOTIDE HYDROLASE 1, CHLOROPLATIC"/>
    <property type="match status" value="1"/>
</dbReference>
<dbReference type="InterPro" id="IPR036412">
    <property type="entry name" value="HAD-like_sf"/>
</dbReference>
<dbReference type="PANTHER" id="PTHR43611">
    <property type="entry name" value="ALPHA-D-GLUCOSE 1-PHOSPHATE PHOSPHATASE"/>
    <property type="match status" value="1"/>
</dbReference>
<comment type="caution">
    <text evidence="1">The sequence shown here is derived from an EMBL/GenBank/DDBJ whole genome shotgun (WGS) entry which is preliminary data.</text>
</comment>
<reference evidence="1" key="1">
    <citation type="journal article" date="2020" name="mSystems">
        <title>Genome- and Community-Level Interaction Insights into Carbon Utilization and Element Cycling Functions of Hydrothermarchaeota in Hydrothermal Sediment.</title>
        <authorList>
            <person name="Zhou Z."/>
            <person name="Liu Y."/>
            <person name="Xu W."/>
            <person name="Pan J."/>
            <person name="Luo Z.H."/>
            <person name="Li M."/>
        </authorList>
    </citation>
    <scope>NUCLEOTIDE SEQUENCE [LARGE SCALE GENOMIC DNA]</scope>
    <source>
        <strain evidence="1">HyVt-345</strain>
    </source>
</reference>
<dbReference type="InterPro" id="IPR023214">
    <property type="entry name" value="HAD_sf"/>
</dbReference>
<dbReference type="Proteomes" id="UP000886191">
    <property type="component" value="Unassembled WGS sequence"/>
</dbReference>
<accession>A0A831QS12</accession>
<name>A0A831QS12_9FLAO</name>
<protein>
    <submittedName>
        <fullName evidence="1">HAD family hydrolase</fullName>
    </submittedName>
</protein>
<organism evidence="1">
    <name type="scientific">Pricia antarctica</name>
    <dbReference type="NCBI Taxonomy" id="641691"/>
    <lineage>
        <taxon>Bacteria</taxon>
        <taxon>Pseudomonadati</taxon>
        <taxon>Bacteroidota</taxon>
        <taxon>Flavobacteriia</taxon>
        <taxon>Flavobacteriales</taxon>
        <taxon>Flavobacteriaceae</taxon>
        <taxon>Pricia</taxon>
    </lineage>
</organism>
<proteinExistence type="predicted"/>
<dbReference type="SUPFAM" id="SSF56784">
    <property type="entry name" value="HAD-like"/>
    <property type="match status" value="1"/>
</dbReference>
<dbReference type="GO" id="GO:0016787">
    <property type="term" value="F:hydrolase activity"/>
    <property type="evidence" value="ECO:0007669"/>
    <property type="project" value="UniProtKB-KW"/>
</dbReference>
<dbReference type="Gene3D" id="1.10.150.520">
    <property type="match status" value="1"/>
</dbReference>
<sequence>MSRLLSQIEDNPEYKVIFTDLFDTLIHRNVHPNYTLKLWGKFMIRELGLSIEVDQLFSIRAEALSFVSKQQNLKKVEVAYISVVEEVYKRLVNSDMISGIPLSRFENVFERADFVVETSVQFKNEALIADLRLLKDKGYPIYLISDFYLPESLIIQILDFNGFTDLFQQVFVSCSLGKSKEKGSIYPYVLDQTATDPKQAVMMGDNKGSDIHKAEKYGLHTIYLKHTKHKIRNRKNLFGSDLRAFNKVCREIEHNCEKSPHPFSEFVLHFYFFTERLYIKAKNAGVNNLFFLAREGLYLKRLFDAYQEMNRFTQEVKINTHYLKISRHSALQIALKPLQEEDFKAFKGSLGQMSISDFLNGLDMSEADIQHILVDLDGDSAEVLPEFFRSDIFNRLKENNTFISQYEKYRTNQKTAFAHYLENFGVDFEKEGVHLVDVGWGGTMQENLYKYWKKKIPVTGYYLGLKEVYNIQPGTKRYGLNFSIYPSRNHTDDVLMANGQLYEQLLAAPHGSTIGYTINNLVPDAVYFHEENEKQVFEKLVYPVQEYMFDQFKELFENLRPIDYEQDTAQKYLTDLALRSGILGKKKNAAFIDQLSRGFYQNVGQNKVGVAYSPNQIKESKLSLLVGFIKSPEKMFRYLVKIKPFMYAKGIYWMSWPVNLTYYYIRFNFWFKRKWLGKGLTN</sequence>
<evidence type="ECO:0000313" key="1">
    <source>
        <dbReference type="EMBL" id="HEA22226.1"/>
    </source>
</evidence>
<keyword evidence="1" id="KW-0378">Hydrolase</keyword>
<dbReference type="AlphaFoldDB" id="A0A831QS12"/>
<dbReference type="Pfam" id="PF00702">
    <property type="entry name" value="Hydrolase"/>
    <property type="match status" value="1"/>
</dbReference>
<dbReference type="CDD" id="cd01427">
    <property type="entry name" value="HAD_like"/>
    <property type="match status" value="1"/>
</dbReference>